<dbReference type="FunFam" id="3.40.1190.20:FF:000003">
    <property type="entry name" value="Phosphomethylpyrimidine kinase ThiD"/>
    <property type="match status" value="1"/>
</dbReference>
<dbReference type="Gene3D" id="3.40.50.1000">
    <property type="entry name" value="HAD superfamily/HAD-like"/>
    <property type="match status" value="1"/>
</dbReference>
<gene>
    <name evidence="17" type="ORF">CROS1312_LOCUS528</name>
</gene>
<dbReference type="SUPFAM" id="SSF51391">
    <property type="entry name" value="Thiamin phosphate synthase"/>
    <property type="match status" value="1"/>
</dbReference>
<dbReference type="UniPathway" id="UPA00060">
    <property type="reaction ID" value="UER00141"/>
</dbReference>
<keyword evidence="10" id="KW-0784">Thiamine biosynthesis</keyword>
<comment type="cofactor">
    <cofactor evidence="1">
        <name>Mg(2+)</name>
        <dbReference type="ChEBI" id="CHEBI:18420"/>
    </cofactor>
</comment>
<dbReference type="AlphaFoldDB" id="A0A7S2T7J5"/>
<dbReference type="GO" id="GO:0005524">
    <property type="term" value="F:ATP binding"/>
    <property type="evidence" value="ECO:0007669"/>
    <property type="project" value="UniProtKB-KW"/>
</dbReference>
<evidence type="ECO:0000256" key="11">
    <source>
        <dbReference type="ARBA" id="ARBA00023268"/>
    </source>
</evidence>
<dbReference type="GO" id="GO:0008972">
    <property type="term" value="F:phosphomethylpyrimidine kinase activity"/>
    <property type="evidence" value="ECO:0007669"/>
    <property type="project" value="InterPro"/>
</dbReference>
<evidence type="ECO:0000256" key="1">
    <source>
        <dbReference type="ARBA" id="ARBA00001946"/>
    </source>
</evidence>
<dbReference type="Pfam" id="PF08543">
    <property type="entry name" value="Phos_pyr_kin"/>
    <property type="match status" value="1"/>
</dbReference>
<dbReference type="InterPro" id="IPR034291">
    <property type="entry name" value="TMP_synthase"/>
</dbReference>
<evidence type="ECO:0000256" key="9">
    <source>
        <dbReference type="ARBA" id="ARBA00022842"/>
    </source>
</evidence>
<dbReference type="FunFam" id="3.20.20.70:FF:000096">
    <property type="entry name" value="Thiamine-phosphate synthase"/>
    <property type="match status" value="1"/>
</dbReference>
<keyword evidence="6" id="KW-0547">Nucleotide-binding</keyword>
<dbReference type="GO" id="GO:0009228">
    <property type="term" value="P:thiamine biosynthetic process"/>
    <property type="evidence" value="ECO:0007669"/>
    <property type="project" value="UniProtKB-KW"/>
</dbReference>
<dbReference type="HAMAP" id="MF_00097">
    <property type="entry name" value="TMP_synthase"/>
    <property type="match status" value="1"/>
</dbReference>
<evidence type="ECO:0000313" key="17">
    <source>
        <dbReference type="EMBL" id="CAD9721262.1"/>
    </source>
</evidence>
<dbReference type="GO" id="GO:0005829">
    <property type="term" value="C:cytosol"/>
    <property type="evidence" value="ECO:0007669"/>
    <property type="project" value="TreeGrafter"/>
</dbReference>
<dbReference type="NCBIfam" id="TIGR00097">
    <property type="entry name" value="HMP-P_kinase"/>
    <property type="match status" value="1"/>
</dbReference>
<dbReference type="CDD" id="cd01169">
    <property type="entry name" value="HMPP_kinase"/>
    <property type="match status" value="1"/>
</dbReference>
<keyword evidence="5" id="KW-0479">Metal-binding</keyword>
<dbReference type="InterPro" id="IPR013785">
    <property type="entry name" value="Aldolase_TIM"/>
</dbReference>
<evidence type="ECO:0000256" key="10">
    <source>
        <dbReference type="ARBA" id="ARBA00022977"/>
    </source>
</evidence>
<evidence type="ECO:0000256" key="2">
    <source>
        <dbReference type="ARBA" id="ARBA00005165"/>
    </source>
</evidence>
<evidence type="ECO:0000256" key="14">
    <source>
        <dbReference type="ARBA" id="ARBA00047883"/>
    </source>
</evidence>
<dbReference type="InterPro" id="IPR036412">
    <property type="entry name" value="HAD-like_sf"/>
</dbReference>
<dbReference type="SUPFAM" id="SSF56784">
    <property type="entry name" value="HAD-like"/>
    <property type="match status" value="1"/>
</dbReference>
<dbReference type="Gene3D" id="3.20.20.70">
    <property type="entry name" value="Aldolase class I"/>
    <property type="match status" value="1"/>
</dbReference>
<dbReference type="Gene3D" id="3.40.1190.20">
    <property type="match status" value="1"/>
</dbReference>
<keyword evidence="8" id="KW-0067">ATP-binding</keyword>
<evidence type="ECO:0000256" key="12">
    <source>
        <dbReference type="ARBA" id="ARBA00047334"/>
    </source>
</evidence>
<comment type="catalytic activity">
    <reaction evidence="12">
        <text>4-methyl-5-(2-phosphooxyethyl)-thiazole + 4-amino-2-methyl-5-(diphosphooxymethyl)pyrimidine + H(+) = thiamine phosphate + diphosphate</text>
        <dbReference type="Rhea" id="RHEA:22328"/>
        <dbReference type="ChEBI" id="CHEBI:15378"/>
        <dbReference type="ChEBI" id="CHEBI:33019"/>
        <dbReference type="ChEBI" id="CHEBI:37575"/>
        <dbReference type="ChEBI" id="CHEBI:57841"/>
        <dbReference type="ChEBI" id="CHEBI:58296"/>
        <dbReference type="EC" id="2.5.1.3"/>
    </reaction>
</comment>
<dbReference type="EMBL" id="HBHM01000697">
    <property type="protein sequence ID" value="CAD9721262.1"/>
    <property type="molecule type" value="Transcribed_RNA"/>
</dbReference>
<name>A0A7S2T7J5_9CHLO</name>
<reference evidence="17" key="1">
    <citation type="submission" date="2021-01" db="EMBL/GenBank/DDBJ databases">
        <authorList>
            <person name="Corre E."/>
            <person name="Pelletier E."/>
            <person name="Niang G."/>
            <person name="Scheremetjew M."/>
            <person name="Finn R."/>
            <person name="Kale V."/>
            <person name="Holt S."/>
            <person name="Cochrane G."/>
            <person name="Meng A."/>
            <person name="Brown T."/>
            <person name="Cohen L."/>
        </authorList>
    </citation>
    <scope>NUCLEOTIDE SEQUENCE</scope>
    <source>
        <strain evidence="17">RCC2335</strain>
    </source>
</reference>
<dbReference type="GO" id="GO:0004789">
    <property type="term" value="F:thiamine-phosphate diphosphorylase activity"/>
    <property type="evidence" value="ECO:0007669"/>
    <property type="project" value="UniProtKB-EC"/>
</dbReference>
<evidence type="ECO:0000259" key="16">
    <source>
        <dbReference type="Pfam" id="PF08543"/>
    </source>
</evidence>
<keyword evidence="7" id="KW-0418">Kinase</keyword>
<dbReference type="InterPro" id="IPR013749">
    <property type="entry name" value="PM/HMP-P_kinase-1"/>
</dbReference>
<accession>A0A7S2T7J5</accession>
<dbReference type="GO" id="GO:0008902">
    <property type="term" value="F:hydroxymethylpyrimidine kinase activity"/>
    <property type="evidence" value="ECO:0007669"/>
    <property type="project" value="TreeGrafter"/>
</dbReference>
<dbReference type="NCBIfam" id="TIGR00693">
    <property type="entry name" value="thiE"/>
    <property type="match status" value="1"/>
</dbReference>
<dbReference type="Pfam" id="PF02581">
    <property type="entry name" value="TMP-TENI"/>
    <property type="match status" value="1"/>
</dbReference>
<dbReference type="InterPro" id="IPR029056">
    <property type="entry name" value="Ribokinase-like"/>
</dbReference>
<feature type="domain" description="Thiamine phosphate synthase/TenI" evidence="15">
    <location>
        <begin position="599"/>
        <end position="782"/>
    </location>
</feature>
<evidence type="ECO:0000256" key="3">
    <source>
        <dbReference type="ARBA" id="ARBA00012830"/>
    </source>
</evidence>
<keyword evidence="4" id="KW-0808">Transferase</keyword>
<protein>
    <recommendedName>
        <fullName evidence="3">thiamine phosphate synthase</fullName>
        <ecNumber evidence="3">2.5.1.3</ecNumber>
    </recommendedName>
</protein>
<keyword evidence="9" id="KW-0460">Magnesium</keyword>
<evidence type="ECO:0000256" key="8">
    <source>
        <dbReference type="ARBA" id="ARBA00022840"/>
    </source>
</evidence>
<dbReference type="InterPro" id="IPR004399">
    <property type="entry name" value="HMP/HMP-P_kinase_dom"/>
</dbReference>
<evidence type="ECO:0000256" key="6">
    <source>
        <dbReference type="ARBA" id="ARBA00022741"/>
    </source>
</evidence>
<dbReference type="CDD" id="cd00564">
    <property type="entry name" value="TMP_TenI"/>
    <property type="match status" value="1"/>
</dbReference>
<keyword evidence="11" id="KW-0511">Multifunctional enzyme</keyword>
<comment type="pathway">
    <text evidence="2">Cofactor biosynthesis; thiamine diphosphate biosynthesis; thiamine phosphate from 4-amino-2-methyl-5-diphosphomethylpyrimidine and 4-methyl-5-(2-phosphoethyl)-thiazole: step 1/1.</text>
</comment>
<dbReference type="InterPro" id="IPR036206">
    <property type="entry name" value="ThiamineP_synth_sf"/>
</dbReference>
<feature type="domain" description="Pyridoxamine kinase/Phosphomethylpyrimidine kinase" evidence="16">
    <location>
        <begin position="326"/>
        <end position="571"/>
    </location>
</feature>
<dbReference type="InterPro" id="IPR022998">
    <property type="entry name" value="ThiamineP_synth_TenI"/>
</dbReference>
<dbReference type="SUPFAM" id="SSF53613">
    <property type="entry name" value="Ribokinase-like"/>
    <property type="match status" value="1"/>
</dbReference>
<dbReference type="EC" id="2.5.1.3" evidence="3"/>
<comment type="catalytic activity">
    <reaction evidence="13">
        <text>2-(2-carboxy-4-methylthiazol-5-yl)ethyl phosphate + 4-amino-2-methyl-5-(diphosphooxymethyl)pyrimidine + 2 H(+) = thiamine phosphate + CO2 + diphosphate</text>
        <dbReference type="Rhea" id="RHEA:47848"/>
        <dbReference type="ChEBI" id="CHEBI:15378"/>
        <dbReference type="ChEBI" id="CHEBI:16526"/>
        <dbReference type="ChEBI" id="CHEBI:33019"/>
        <dbReference type="ChEBI" id="CHEBI:37575"/>
        <dbReference type="ChEBI" id="CHEBI:57841"/>
        <dbReference type="ChEBI" id="CHEBI:62890"/>
        <dbReference type="EC" id="2.5.1.3"/>
    </reaction>
</comment>
<sequence>MEDTVYVLGFDYDSTITEEDTVERIVRAALRDNREKAKGTVGGGGSAYTPEEGEAKLGRIVEKYFAEQREFMSSAPMTSVQDFCEAQRVFDRRMNHDFVATGLLKGLEERTLRSHGRHVPLRVGARSLLSDLLARSAGPKPGAAAVEAHVVSLCWSRAFLTESLHLPPHLREALPVHCNELEWRDGVCEGGEIVRSVQDPVDKAELMASLVRRAKERDPGRLCKTVFVGDSVGDLLAMVRSDVGILMGSSPGKVIGAVCRGCGVKVVDVEPGQSLSCLSGLREAEPGGLVFRVGSWAELRAIFEEEGLVERHPRNPATVLCISGSDSGGGAGNQADLKTCSSYGVFGMSAITALTAQNTRGVSSISGVDAGFVGEQIDAVVGDIGADAVKTGMLATEEIVEVVASKVRAHALRNVVVDPVLVATSGDALARGGVVSAFLRELFPLATVVTPNIPEAEALLGLKAGSIQTTEDAARAARELHKFGPRWVLVKGGHLTSTSVCADVLFDGDDVHVLETDLVETSNTHGTGCTLGSAIACGLAGGMGVLESVRAAKGYVTGVITSSRDMGLGRGGAQGPMHHQPLVRTAAGPHLLSPSALRFYAVTDSGMNERNGRGLAEAVLAAVRGGATIVQLREKRASTADLIEQARVVVGVCRPLGIPVIVNDRVDVAIAADADGVHVGDDDMPLEDARRIIGPLKILGASVKNRDQALQAQREGADYVGAGACYTTSTKSDSVLVGLEAVREIKEAVSIPVVAIGGINEKNAAEVLALTGADGVAVVSAVFGGPDVEESSRRMREVLSKVY</sequence>
<dbReference type="PANTHER" id="PTHR20858">
    <property type="entry name" value="PHOSPHOMETHYLPYRIMIDINE KINASE"/>
    <property type="match status" value="1"/>
</dbReference>
<dbReference type="GO" id="GO:0046872">
    <property type="term" value="F:metal ion binding"/>
    <property type="evidence" value="ECO:0007669"/>
    <property type="project" value="UniProtKB-KW"/>
</dbReference>
<comment type="catalytic activity">
    <reaction evidence="14">
        <text>2-[(2R,5Z)-2-carboxy-4-methylthiazol-5(2H)-ylidene]ethyl phosphate + 4-amino-2-methyl-5-(diphosphooxymethyl)pyrimidine + 2 H(+) = thiamine phosphate + CO2 + diphosphate</text>
        <dbReference type="Rhea" id="RHEA:47844"/>
        <dbReference type="ChEBI" id="CHEBI:15378"/>
        <dbReference type="ChEBI" id="CHEBI:16526"/>
        <dbReference type="ChEBI" id="CHEBI:33019"/>
        <dbReference type="ChEBI" id="CHEBI:37575"/>
        <dbReference type="ChEBI" id="CHEBI:57841"/>
        <dbReference type="ChEBI" id="CHEBI:62899"/>
        <dbReference type="EC" id="2.5.1.3"/>
    </reaction>
</comment>
<evidence type="ECO:0000256" key="5">
    <source>
        <dbReference type="ARBA" id="ARBA00022723"/>
    </source>
</evidence>
<evidence type="ECO:0000256" key="7">
    <source>
        <dbReference type="ARBA" id="ARBA00022777"/>
    </source>
</evidence>
<evidence type="ECO:0000256" key="13">
    <source>
        <dbReference type="ARBA" id="ARBA00047851"/>
    </source>
</evidence>
<proteinExistence type="inferred from homology"/>
<evidence type="ECO:0000256" key="4">
    <source>
        <dbReference type="ARBA" id="ARBA00022679"/>
    </source>
</evidence>
<evidence type="ECO:0000259" key="15">
    <source>
        <dbReference type="Pfam" id="PF02581"/>
    </source>
</evidence>
<dbReference type="GO" id="GO:0009229">
    <property type="term" value="P:thiamine diphosphate biosynthetic process"/>
    <property type="evidence" value="ECO:0007669"/>
    <property type="project" value="UniProtKB-UniPathway"/>
</dbReference>
<dbReference type="PANTHER" id="PTHR20858:SF17">
    <property type="entry name" value="HYDROXYMETHYLPYRIMIDINE_PHOSPHOMETHYLPYRIMIDINE KINASE THI20-RELATED"/>
    <property type="match status" value="1"/>
</dbReference>
<dbReference type="InterPro" id="IPR023214">
    <property type="entry name" value="HAD_sf"/>
</dbReference>
<organism evidence="17">
    <name type="scientific">Chloropicon roscoffensis</name>
    <dbReference type="NCBI Taxonomy" id="1461544"/>
    <lineage>
        <taxon>Eukaryota</taxon>
        <taxon>Viridiplantae</taxon>
        <taxon>Chlorophyta</taxon>
        <taxon>Chloropicophyceae</taxon>
        <taxon>Chloropicales</taxon>
        <taxon>Chloropicaceae</taxon>
        <taxon>Chloropicon</taxon>
    </lineage>
</organism>